<comment type="caution">
    <text evidence="1">The sequence shown here is derived from an EMBL/GenBank/DDBJ whole genome shotgun (WGS) entry which is preliminary data.</text>
</comment>
<gene>
    <name evidence="1" type="ORF">M9H77_18630</name>
</gene>
<name>A0ACC0B7Y8_CATRO</name>
<keyword evidence="2" id="KW-1185">Reference proteome</keyword>
<evidence type="ECO:0000313" key="1">
    <source>
        <dbReference type="EMBL" id="KAI5668777.1"/>
    </source>
</evidence>
<dbReference type="EMBL" id="CM044704">
    <property type="protein sequence ID" value="KAI5668777.1"/>
    <property type="molecule type" value="Genomic_DNA"/>
</dbReference>
<protein>
    <submittedName>
        <fullName evidence="1">Uncharacterized protein</fullName>
    </submittedName>
</protein>
<accession>A0ACC0B7Y8</accession>
<dbReference type="Proteomes" id="UP001060085">
    <property type="component" value="Linkage Group LG04"/>
</dbReference>
<proteinExistence type="predicted"/>
<organism evidence="1 2">
    <name type="scientific">Catharanthus roseus</name>
    <name type="common">Madagascar periwinkle</name>
    <name type="synonym">Vinca rosea</name>
    <dbReference type="NCBI Taxonomy" id="4058"/>
    <lineage>
        <taxon>Eukaryota</taxon>
        <taxon>Viridiplantae</taxon>
        <taxon>Streptophyta</taxon>
        <taxon>Embryophyta</taxon>
        <taxon>Tracheophyta</taxon>
        <taxon>Spermatophyta</taxon>
        <taxon>Magnoliopsida</taxon>
        <taxon>eudicotyledons</taxon>
        <taxon>Gunneridae</taxon>
        <taxon>Pentapetalae</taxon>
        <taxon>asterids</taxon>
        <taxon>lamiids</taxon>
        <taxon>Gentianales</taxon>
        <taxon>Apocynaceae</taxon>
        <taxon>Rauvolfioideae</taxon>
        <taxon>Vinceae</taxon>
        <taxon>Catharanthinae</taxon>
        <taxon>Catharanthus</taxon>
    </lineage>
</organism>
<sequence>MELKHGPFASVRPKKIKANNGNVDNGMVFYMENALKIKFEGFEDQEQGATDVDREAMKLKIYCLDQSLVQGRRRTRLKVLKIMFEEFESQGKASKWFTICSISKDYSREQFDCENG</sequence>
<reference evidence="2" key="1">
    <citation type="journal article" date="2023" name="Nat. Plants">
        <title>Single-cell RNA sequencing provides a high-resolution roadmap for understanding the multicellular compartmentation of specialized metabolism.</title>
        <authorList>
            <person name="Sun S."/>
            <person name="Shen X."/>
            <person name="Li Y."/>
            <person name="Li Y."/>
            <person name="Wang S."/>
            <person name="Li R."/>
            <person name="Zhang H."/>
            <person name="Shen G."/>
            <person name="Guo B."/>
            <person name="Wei J."/>
            <person name="Xu J."/>
            <person name="St-Pierre B."/>
            <person name="Chen S."/>
            <person name="Sun C."/>
        </authorList>
    </citation>
    <scope>NUCLEOTIDE SEQUENCE [LARGE SCALE GENOMIC DNA]</scope>
</reference>
<evidence type="ECO:0000313" key="2">
    <source>
        <dbReference type="Proteomes" id="UP001060085"/>
    </source>
</evidence>